<keyword evidence="1" id="KW-0175">Coiled coil</keyword>
<evidence type="ECO:0000256" key="1">
    <source>
        <dbReference type="SAM" id="Coils"/>
    </source>
</evidence>
<sequence length="674" mass="74951">MSKKSHRRQTKPAAVQSYLVSDALSDVLARALTAFDRADAYTLQRTLNGPQAGVELARLPNLRMFLESCVRLIDLSAQNGGRAPAHAAKKMRKALGLALSEGLPSAAFEVVTRRIAIIDKSCAAALRGLNELVAAFDQAEVSTGSPIFDKFLQRLAHETRFLAETGTQIATDDASPVFNHAHFVEDLPFGDESWHPRLIEATVRFNEALRVNFEDDWSDRVTNDGRFDNGLDQLNQHADSTARRTLGIILPHLRADAFADLPTQFRFEAFEGLFDLFADLTDLTPQIALTLGWLQKPEMIAAPPECPVEAVEDTAKLFIAAAFIHLLDPDSKRLPSPGLRPQLHASLQTPALDRWLALLQSEVMDETALQRLIEAETVPALRTLAEELSALRRTVIRMKSEETRSLKVLQAEADKIGTRLDEAEREDNLRAMPWLALLAETYAVGTELVDEDPDGAMRLLLAGKHLANRVPIRAAEDNPLVQEACAAAGFEIEETCDLYDAEEWLGVDLDDLADDEDDDFDGGFDDEDTIFTLEDLPNEERILPAKYASEQVVATTRLLETDSPVHVIFRSRRDDAFIVFTENDLGQDPALMRDFVRMTANQLVNLRPDLIGLFQKPSVMQGGFVRRADGRGFERLSADQLPEGHPNRPRYAPFDEAFWDDAEDAVLITQTAHA</sequence>
<evidence type="ECO:0000313" key="2">
    <source>
        <dbReference type="EMBL" id="EHY32534.1"/>
    </source>
</evidence>
<dbReference type="HOGENOM" id="CLU_407629_0_0_4"/>
<evidence type="ECO:0000313" key="3">
    <source>
        <dbReference type="Proteomes" id="UP000004956"/>
    </source>
</evidence>
<protein>
    <submittedName>
        <fullName evidence="2">Uncharacterized protein</fullName>
    </submittedName>
</protein>
<dbReference type="AlphaFoldDB" id="H3KBH5"/>
<reference evidence="2 3" key="1">
    <citation type="submission" date="2011-11" db="EMBL/GenBank/DDBJ databases">
        <authorList>
            <person name="Weinstock G."/>
            <person name="Sodergren E."/>
            <person name="Clifton S."/>
            <person name="Fulton L."/>
            <person name="Fulton B."/>
            <person name="Courtney L."/>
            <person name="Fronick C."/>
            <person name="Harrison M."/>
            <person name="Strong C."/>
            <person name="Farmer C."/>
            <person name="Delahaunty K."/>
            <person name="Markovic C."/>
            <person name="Hall O."/>
            <person name="Minx P."/>
            <person name="Tomlinson C."/>
            <person name="Mitreva M."/>
            <person name="Hou S."/>
            <person name="Chen J."/>
            <person name="Wollam A."/>
            <person name="Pepin K.H."/>
            <person name="Johnson M."/>
            <person name="Bhonagiri V."/>
            <person name="Zhang X."/>
            <person name="Suruliraj S."/>
            <person name="Warren W."/>
            <person name="Chinwalla A."/>
            <person name="Mardis E.R."/>
            <person name="Wilson R.K."/>
        </authorList>
    </citation>
    <scope>NUCLEOTIDE SEQUENCE [LARGE SCALE GENOMIC DNA]</scope>
    <source>
        <strain evidence="2 3">YIT 11816</strain>
    </source>
</reference>
<dbReference type="Proteomes" id="UP000004956">
    <property type="component" value="Unassembled WGS sequence"/>
</dbReference>
<name>H3KBH5_9BURK</name>
<dbReference type="RefSeq" id="WP_008540382.1">
    <property type="nucleotide sequence ID" value="NZ_JH604840.1"/>
</dbReference>
<dbReference type="STRING" id="762967.HMPREF9440_00070"/>
<dbReference type="PATRIC" id="fig|762967.3.peg.62"/>
<organism evidence="2 3">
    <name type="scientific">Sutterella parvirubra YIT 11816</name>
    <dbReference type="NCBI Taxonomy" id="762967"/>
    <lineage>
        <taxon>Bacteria</taxon>
        <taxon>Pseudomonadati</taxon>
        <taxon>Pseudomonadota</taxon>
        <taxon>Betaproteobacteria</taxon>
        <taxon>Burkholderiales</taxon>
        <taxon>Sutterellaceae</taxon>
        <taxon>Sutterella</taxon>
    </lineage>
</organism>
<dbReference type="EMBL" id="AFBQ01000006">
    <property type="protein sequence ID" value="EHY32534.1"/>
    <property type="molecule type" value="Genomic_DNA"/>
</dbReference>
<keyword evidence="3" id="KW-1185">Reference proteome</keyword>
<proteinExistence type="predicted"/>
<feature type="coiled-coil region" evidence="1">
    <location>
        <begin position="381"/>
        <end position="426"/>
    </location>
</feature>
<comment type="caution">
    <text evidence="2">The sequence shown here is derived from an EMBL/GenBank/DDBJ whole genome shotgun (WGS) entry which is preliminary data.</text>
</comment>
<accession>H3KBH5</accession>
<gene>
    <name evidence="2" type="ORF">HMPREF9440_00070</name>
</gene>